<proteinExistence type="predicted"/>
<sequence>MCPQSPPSGSRWNSIGCHICHDLVDDTEKWIEKNIGKDEAKIVSRCNKFFEFFHAEDMAKRFCQDLLEHGIDVILKRLDDPEQEKKDAAAVCGDLHICPQF</sequence>
<dbReference type="Proteomes" id="UP000095287">
    <property type="component" value="Unplaced"/>
</dbReference>
<organism evidence="3 4">
    <name type="scientific">Steinernema glaseri</name>
    <dbReference type="NCBI Taxonomy" id="37863"/>
    <lineage>
        <taxon>Eukaryota</taxon>
        <taxon>Metazoa</taxon>
        <taxon>Ecdysozoa</taxon>
        <taxon>Nematoda</taxon>
        <taxon>Chromadorea</taxon>
        <taxon>Rhabditida</taxon>
        <taxon>Tylenchina</taxon>
        <taxon>Panagrolaimomorpha</taxon>
        <taxon>Strongyloidoidea</taxon>
        <taxon>Steinernematidae</taxon>
        <taxon>Steinernema</taxon>
    </lineage>
</organism>
<dbReference type="InterPro" id="IPR008139">
    <property type="entry name" value="SaposinB_dom"/>
</dbReference>
<dbReference type="SUPFAM" id="SSF47862">
    <property type="entry name" value="Saposin"/>
    <property type="match status" value="1"/>
</dbReference>
<feature type="domain" description="Saposin B-type" evidence="2">
    <location>
        <begin position="13"/>
        <end position="101"/>
    </location>
</feature>
<evidence type="ECO:0000313" key="4">
    <source>
        <dbReference type="WBParaSite" id="L893_g3497.t1"/>
    </source>
</evidence>
<dbReference type="Gene3D" id="1.10.225.10">
    <property type="entry name" value="Saposin-like"/>
    <property type="match status" value="1"/>
</dbReference>
<dbReference type="WBParaSite" id="L893_g3497.t1">
    <property type="protein sequence ID" value="L893_g3497.t1"/>
    <property type="gene ID" value="L893_g3497"/>
</dbReference>
<dbReference type="AlphaFoldDB" id="A0A1I8A9M1"/>
<dbReference type="PROSITE" id="PS50015">
    <property type="entry name" value="SAP_B"/>
    <property type="match status" value="1"/>
</dbReference>
<evidence type="ECO:0000259" key="2">
    <source>
        <dbReference type="PROSITE" id="PS50015"/>
    </source>
</evidence>
<name>A0A1I8A9M1_9BILA</name>
<reference evidence="4" key="1">
    <citation type="submission" date="2016-11" db="UniProtKB">
        <authorList>
            <consortium name="WormBaseParasite"/>
        </authorList>
    </citation>
    <scope>IDENTIFICATION</scope>
</reference>
<accession>A0A1I8A9M1</accession>
<keyword evidence="3" id="KW-1185">Reference proteome</keyword>
<evidence type="ECO:0000313" key="3">
    <source>
        <dbReference type="Proteomes" id="UP000095287"/>
    </source>
</evidence>
<keyword evidence="1" id="KW-1015">Disulfide bond</keyword>
<protein>
    <submittedName>
        <fullName evidence="4">Saposin B-type domain-containing protein</fullName>
    </submittedName>
</protein>
<evidence type="ECO:0000256" key="1">
    <source>
        <dbReference type="ARBA" id="ARBA00023157"/>
    </source>
</evidence>
<dbReference type="InterPro" id="IPR011001">
    <property type="entry name" value="Saposin-like"/>
</dbReference>